<evidence type="ECO:0000313" key="6">
    <source>
        <dbReference type="EMBL" id="OAJ37491.1"/>
    </source>
</evidence>
<reference evidence="6 7" key="1">
    <citation type="submission" date="2006-10" db="EMBL/GenBank/DDBJ databases">
        <title>The Genome Sequence of Batrachochytrium dendrobatidis JEL423.</title>
        <authorList>
            <consortium name="The Broad Institute Genome Sequencing Platform"/>
            <person name="Birren B."/>
            <person name="Lander E."/>
            <person name="Galagan J."/>
            <person name="Cuomo C."/>
            <person name="Devon K."/>
            <person name="Jaffe D."/>
            <person name="Butler J."/>
            <person name="Alvarez P."/>
            <person name="Gnerre S."/>
            <person name="Grabherr M."/>
            <person name="Kleber M."/>
            <person name="Mauceli E."/>
            <person name="Brockman W."/>
            <person name="Young S."/>
            <person name="LaButti K."/>
            <person name="Sykes S."/>
            <person name="DeCaprio D."/>
            <person name="Crawford M."/>
            <person name="Koehrsen M."/>
            <person name="Engels R."/>
            <person name="Montgomery P."/>
            <person name="Pearson M."/>
            <person name="Howarth C."/>
            <person name="Larson L."/>
            <person name="White J."/>
            <person name="O'Leary S."/>
            <person name="Kodira C."/>
            <person name="Zeng Q."/>
            <person name="Yandava C."/>
            <person name="Alvarado L."/>
            <person name="Longcore J."/>
            <person name="James T."/>
        </authorList>
    </citation>
    <scope>NUCLEOTIDE SEQUENCE [LARGE SCALE GENOMIC DNA]</scope>
    <source>
        <strain evidence="6 7">JEL423</strain>
    </source>
</reference>
<dbReference type="PANTHER" id="PTHR22762">
    <property type="entry name" value="ALPHA-GLUCOSIDASE"/>
    <property type="match status" value="1"/>
</dbReference>
<dbReference type="STRING" id="403673.A0A177WDM9"/>
<name>A0A177WDM9_BATDL</name>
<dbReference type="Gene3D" id="2.60.40.1180">
    <property type="entry name" value="Golgi alpha-mannosidase II"/>
    <property type="match status" value="1"/>
</dbReference>
<dbReference type="GO" id="GO:0090599">
    <property type="term" value="F:alpha-glucosidase activity"/>
    <property type="evidence" value="ECO:0007669"/>
    <property type="project" value="TreeGrafter"/>
</dbReference>
<evidence type="ECO:0000256" key="4">
    <source>
        <dbReference type="ARBA" id="ARBA00023295"/>
    </source>
</evidence>
<dbReference type="VEuPathDB" id="FungiDB:BDEG_21506"/>
<evidence type="ECO:0000256" key="2">
    <source>
        <dbReference type="ARBA" id="ARBA00022801"/>
    </source>
</evidence>
<proteinExistence type="predicted"/>
<gene>
    <name evidence="6" type="ORF">BDEG_21506</name>
</gene>
<accession>A0A177WDM9</accession>
<dbReference type="InterPro" id="IPR013780">
    <property type="entry name" value="Glyco_hydro_b"/>
</dbReference>
<evidence type="ECO:0000313" key="7">
    <source>
        <dbReference type="Proteomes" id="UP000077115"/>
    </source>
</evidence>
<evidence type="ECO:0000256" key="1">
    <source>
        <dbReference type="ARBA" id="ARBA00022729"/>
    </source>
</evidence>
<dbReference type="GO" id="GO:0017177">
    <property type="term" value="C:glucosidase II complex"/>
    <property type="evidence" value="ECO:0007669"/>
    <property type="project" value="TreeGrafter"/>
</dbReference>
<dbReference type="PANTHER" id="PTHR22762:SF54">
    <property type="entry name" value="BCDNA.GH04962"/>
    <property type="match status" value="1"/>
</dbReference>
<feature type="domain" description="DUF5110" evidence="5">
    <location>
        <begin position="36"/>
        <end position="81"/>
    </location>
</feature>
<evidence type="ECO:0000256" key="3">
    <source>
        <dbReference type="ARBA" id="ARBA00023180"/>
    </source>
</evidence>
<reference evidence="6 7" key="2">
    <citation type="submission" date="2016-05" db="EMBL/GenBank/DDBJ databases">
        <title>Lineage-specific infection strategies underlie the spectrum of fungal disease in amphibians.</title>
        <authorList>
            <person name="Cuomo C.A."/>
            <person name="Farrer R.A."/>
            <person name="James T."/>
            <person name="Longcore J."/>
            <person name="Birren B."/>
        </authorList>
    </citation>
    <scope>NUCLEOTIDE SEQUENCE [LARGE SCALE GENOMIC DNA]</scope>
    <source>
        <strain evidence="6 7">JEL423</strain>
    </source>
</reference>
<keyword evidence="1" id="KW-0732">Signal</keyword>
<keyword evidence="3" id="KW-0325">Glycoprotein</keyword>
<keyword evidence="2" id="KW-0378">Hydrolase</keyword>
<organism evidence="6 7">
    <name type="scientific">Batrachochytrium dendrobatidis (strain JEL423)</name>
    <dbReference type="NCBI Taxonomy" id="403673"/>
    <lineage>
        <taxon>Eukaryota</taxon>
        <taxon>Fungi</taxon>
        <taxon>Fungi incertae sedis</taxon>
        <taxon>Chytridiomycota</taxon>
        <taxon>Chytridiomycota incertae sedis</taxon>
        <taxon>Chytridiomycetes</taxon>
        <taxon>Rhizophydiales</taxon>
        <taxon>Rhizophydiales incertae sedis</taxon>
        <taxon>Batrachochytrium</taxon>
    </lineage>
</organism>
<dbReference type="Pfam" id="PF17137">
    <property type="entry name" value="DUF5110"/>
    <property type="match status" value="1"/>
</dbReference>
<dbReference type="AlphaFoldDB" id="A0A177WDM9"/>
<protein>
    <recommendedName>
        <fullName evidence="5">DUF5110 domain-containing protein</fullName>
    </recommendedName>
</protein>
<dbReference type="InterPro" id="IPR033403">
    <property type="entry name" value="DUF5110"/>
</dbReference>
<dbReference type="Proteomes" id="UP000077115">
    <property type="component" value="Unassembled WGS sequence"/>
</dbReference>
<dbReference type="EMBL" id="DS022300">
    <property type="protein sequence ID" value="OAJ37491.1"/>
    <property type="molecule type" value="Genomic_DNA"/>
</dbReference>
<dbReference type="GO" id="GO:0006491">
    <property type="term" value="P:N-glycan processing"/>
    <property type="evidence" value="ECO:0007669"/>
    <property type="project" value="TreeGrafter"/>
</dbReference>
<sequence>MDTPLEVIPMFLRGGSIVPRRDRVRRSSSLSKADPYTLIVALDKSGAATGTLYVDDGRSYAFQKGEYIFNTFVFKQGKLTSTSSRLQAVSMADLSDDGLESLGMRIERIILVGAATSPEKVVANGVQADFKVTSMGGVFMVVVKNPKIAVGHAWTVEFA</sequence>
<keyword evidence="4" id="KW-0326">Glycosidase</keyword>
<evidence type="ECO:0000259" key="5">
    <source>
        <dbReference type="Pfam" id="PF17137"/>
    </source>
</evidence>